<feature type="transmembrane region" description="Helical" evidence="10">
    <location>
        <begin position="279"/>
        <end position="303"/>
    </location>
</feature>
<feature type="transmembrane region" description="Helical" evidence="10">
    <location>
        <begin position="324"/>
        <end position="345"/>
    </location>
</feature>
<comment type="similarity">
    <text evidence="9">Belongs to the MurJ/MviN family.</text>
</comment>
<evidence type="ECO:0000256" key="5">
    <source>
        <dbReference type="ARBA" id="ARBA00022984"/>
    </source>
</evidence>
<keyword evidence="2" id="KW-1003">Cell membrane</keyword>
<evidence type="ECO:0000256" key="4">
    <source>
        <dbReference type="ARBA" id="ARBA00022960"/>
    </source>
</evidence>
<evidence type="ECO:0000256" key="2">
    <source>
        <dbReference type="ARBA" id="ARBA00022475"/>
    </source>
</evidence>
<evidence type="ECO:0000256" key="8">
    <source>
        <dbReference type="ARBA" id="ARBA00060041"/>
    </source>
</evidence>
<comment type="function">
    <text evidence="8">Involved in peptidoglycan biosynthesis. Transports lipid-linked peptidoglycan precursors from the inner to the outer leaflet of the cytoplasmic membrane.</text>
</comment>
<organism evidence="11 12">
    <name type="scientific">Paraburkholderia dipogonis</name>
    <dbReference type="NCBI Taxonomy" id="1211383"/>
    <lineage>
        <taxon>Bacteria</taxon>
        <taxon>Pseudomonadati</taxon>
        <taxon>Pseudomonadota</taxon>
        <taxon>Betaproteobacteria</taxon>
        <taxon>Burkholderiales</taxon>
        <taxon>Burkholderiaceae</taxon>
        <taxon>Paraburkholderia</taxon>
    </lineage>
</organism>
<keyword evidence="3 10" id="KW-0812">Transmembrane</keyword>
<evidence type="ECO:0000256" key="9">
    <source>
        <dbReference type="ARBA" id="ARBA00061532"/>
    </source>
</evidence>
<name>A0A4Y8MXY3_9BURK</name>
<dbReference type="PANTHER" id="PTHR43486:SF1">
    <property type="entry name" value="LIPID II FLIPPASE MURJ-RELATED"/>
    <property type="match status" value="1"/>
</dbReference>
<dbReference type="RefSeq" id="WP_134465420.1">
    <property type="nucleotide sequence ID" value="NZ_JBHMFL010000155.1"/>
</dbReference>
<evidence type="ECO:0000313" key="11">
    <source>
        <dbReference type="EMBL" id="TFE42153.1"/>
    </source>
</evidence>
<keyword evidence="4" id="KW-0133">Cell shape</keyword>
<evidence type="ECO:0000256" key="1">
    <source>
        <dbReference type="ARBA" id="ARBA00004651"/>
    </source>
</evidence>
<dbReference type="Pfam" id="PF03023">
    <property type="entry name" value="MurJ"/>
    <property type="match status" value="1"/>
</dbReference>
<evidence type="ECO:0000256" key="7">
    <source>
        <dbReference type="ARBA" id="ARBA00023136"/>
    </source>
</evidence>
<proteinExistence type="inferred from homology"/>
<keyword evidence="5" id="KW-0573">Peptidoglycan synthesis</keyword>
<dbReference type="AlphaFoldDB" id="A0A4Y8MXY3"/>
<reference evidence="11 12" key="1">
    <citation type="submission" date="2019-03" db="EMBL/GenBank/DDBJ databases">
        <title>Complete Genome Sequence of Paraburkholderia dipogonis ICMP 19430T, a Nitrogen-fixing Symbiont of the South African Invasive Legume Dipogon lignosus in New Zealand.</title>
        <authorList>
            <person name="De Meyer S.E."/>
        </authorList>
    </citation>
    <scope>NUCLEOTIDE SEQUENCE [LARGE SCALE GENOMIC DNA]</scope>
    <source>
        <strain evidence="11 12">ICMP 19430</strain>
    </source>
</reference>
<feature type="transmembrane region" description="Helical" evidence="10">
    <location>
        <begin position="419"/>
        <end position="440"/>
    </location>
</feature>
<evidence type="ECO:0000256" key="6">
    <source>
        <dbReference type="ARBA" id="ARBA00022989"/>
    </source>
</evidence>
<evidence type="ECO:0000256" key="10">
    <source>
        <dbReference type="SAM" id="Phobius"/>
    </source>
</evidence>
<feature type="transmembrane region" description="Helical" evidence="10">
    <location>
        <begin position="365"/>
        <end position="387"/>
    </location>
</feature>
<dbReference type="InterPro" id="IPR004268">
    <property type="entry name" value="MurJ"/>
</dbReference>
<protein>
    <recommendedName>
        <fullName evidence="13">Virulence factor MviN</fullName>
    </recommendedName>
</protein>
<dbReference type="GO" id="GO:0008360">
    <property type="term" value="P:regulation of cell shape"/>
    <property type="evidence" value="ECO:0007669"/>
    <property type="project" value="UniProtKB-KW"/>
</dbReference>
<accession>A0A4Y8MXY3</accession>
<feature type="transmembrane region" description="Helical" evidence="10">
    <location>
        <begin position="175"/>
        <end position="194"/>
    </location>
</feature>
<comment type="caution">
    <text evidence="11">The sequence shown here is derived from an EMBL/GenBank/DDBJ whole genome shotgun (WGS) entry which is preliminary data.</text>
</comment>
<sequence>MSQIAGWRNRLAQIHPDHSRIARSAVWVSMFALIGKSAGALKEMSIAYRYGISNVVDAYQLTLTLITWLPATFVAVLSVVLVPALVELRSRPKQEQAKFLGELDVMAIVVGVAFTVLLYFSWPYALDLMARNLSDETRVMSRRMMLGMAPVGIVMLTICVYAARLQAREKHVNTLLECVPALVLLCFVLAWHDAGSPAPLIWGSTLGFILQAVLLGVLAGRADQIRPRLSVSLSSPQWPHMYRAVGVFMIGQLVMSLATPLDQYFVAGLGDGNIATLGYASRVLGLLVSMGAVAISRATLPVLSELLSAGDNVRARSIALKWSLFMLAMSGVVVVVAWLLAPFVVKLLFQRGAFSAADTVAVSSLFRWGLIQIPFYFSVLVLVQLFASQGRFKTMAGIAVVNFAVKAVANFFLIRWFGITGVVLATGVMGASSFVCYLSLTLSHGSLENKKAGPL</sequence>
<feature type="transmembrane region" description="Helical" evidence="10">
    <location>
        <begin position="144"/>
        <end position="163"/>
    </location>
</feature>
<gene>
    <name evidence="11" type="ORF">E2553_36740</name>
</gene>
<evidence type="ECO:0000256" key="3">
    <source>
        <dbReference type="ARBA" id="ARBA00022692"/>
    </source>
</evidence>
<dbReference type="EMBL" id="SNVI01000002">
    <property type="protein sequence ID" value="TFE42153.1"/>
    <property type="molecule type" value="Genomic_DNA"/>
</dbReference>
<dbReference type="PANTHER" id="PTHR43486">
    <property type="entry name" value="LIPID II FLIPPASE MURJ-RELATED"/>
    <property type="match status" value="1"/>
</dbReference>
<dbReference type="GO" id="GO:0009252">
    <property type="term" value="P:peptidoglycan biosynthetic process"/>
    <property type="evidence" value="ECO:0007669"/>
    <property type="project" value="UniProtKB-KW"/>
</dbReference>
<keyword evidence="6 10" id="KW-1133">Transmembrane helix</keyword>
<dbReference type="GeneID" id="97304718"/>
<dbReference type="GO" id="GO:0005886">
    <property type="term" value="C:plasma membrane"/>
    <property type="evidence" value="ECO:0007669"/>
    <property type="project" value="UniProtKB-SubCell"/>
</dbReference>
<feature type="transmembrane region" description="Helical" evidence="10">
    <location>
        <begin position="21"/>
        <end position="41"/>
    </location>
</feature>
<comment type="subcellular location">
    <subcellularLocation>
        <location evidence="1">Cell membrane</location>
        <topology evidence="1">Multi-pass membrane protein</topology>
    </subcellularLocation>
</comment>
<feature type="transmembrane region" description="Helical" evidence="10">
    <location>
        <begin position="200"/>
        <end position="220"/>
    </location>
</feature>
<dbReference type="Proteomes" id="UP000297385">
    <property type="component" value="Unassembled WGS sequence"/>
</dbReference>
<feature type="transmembrane region" description="Helical" evidence="10">
    <location>
        <begin position="105"/>
        <end position="124"/>
    </location>
</feature>
<keyword evidence="7 10" id="KW-0472">Membrane</keyword>
<evidence type="ECO:0000313" key="12">
    <source>
        <dbReference type="Proteomes" id="UP000297385"/>
    </source>
</evidence>
<feature type="transmembrane region" description="Helical" evidence="10">
    <location>
        <begin position="241"/>
        <end position="259"/>
    </location>
</feature>
<feature type="transmembrane region" description="Helical" evidence="10">
    <location>
        <begin position="61"/>
        <end position="85"/>
    </location>
</feature>
<evidence type="ECO:0008006" key="13">
    <source>
        <dbReference type="Google" id="ProtNLM"/>
    </source>
</evidence>